<keyword evidence="1" id="KW-1133">Transmembrane helix</keyword>
<dbReference type="OrthoDB" id="7418984at2"/>
<sequence length="415" mass="42830">MLKQLQRLVRDKSANVLMVSAIGATSMVGAAGMGVDTVQWYLWKRQLQQAVDSGAMAGAYSLRSGAAITAPATDAIDRNFVDAFTISSLTSPPASGDFAGDTGAVEVIATTSQSLPFSSLFVTAPPTIRVRSVAAIVAGAEHCVIALAESGVGIDVQGNANVNLGCGAAANSRGNSAVTLGGSSYLVSDPISSVGGISYDDTNIPSGTDLLPYGLPVRDPLASRNLTSPTSPAGCTANNLSVQPNQTVTLNPGRYCNGMALRGDVTLNPGVYIIDRGSFSVNSQARVFGEGVTLILTGTTSANVATMSINGGAELDLTAPTEAQDADWHGVLIFQDPMGSDTTTTINGGSDLNFNGIVYFPNGDVRFNGNAGQHADCLLLVAQRVNFSGTSSLDNDCPTDIDNLDTRSRIVRVVE</sequence>
<gene>
    <name evidence="4" type="ORF">GRI43_02345</name>
</gene>
<accession>A0A6I4V2Q5</accession>
<evidence type="ECO:0000259" key="2">
    <source>
        <dbReference type="Pfam" id="PF13400"/>
    </source>
</evidence>
<dbReference type="EMBL" id="WTYP01000001">
    <property type="protein sequence ID" value="MXP46232.1"/>
    <property type="molecule type" value="Genomic_DNA"/>
</dbReference>
<feature type="transmembrane region" description="Helical" evidence="1">
    <location>
        <begin position="21"/>
        <end position="43"/>
    </location>
</feature>
<proteinExistence type="predicted"/>
<reference evidence="4 5" key="1">
    <citation type="submission" date="2019-12" db="EMBL/GenBank/DDBJ databases">
        <title>Genomic-based taxomic classification of the family Erythrobacteraceae.</title>
        <authorList>
            <person name="Xu L."/>
        </authorList>
    </citation>
    <scope>NUCLEOTIDE SEQUENCE [LARGE SCALE GENOMIC DNA]</scope>
    <source>
        <strain evidence="4 5">SW-109</strain>
    </source>
</reference>
<evidence type="ECO:0000259" key="3">
    <source>
        <dbReference type="Pfam" id="PF23981"/>
    </source>
</evidence>
<dbReference type="InterPro" id="IPR028087">
    <property type="entry name" value="Tad_N"/>
</dbReference>
<feature type="domain" description="DUF7305" evidence="3">
    <location>
        <begin position="240"/>
        <end position="372"/>
    </location>
</feature>
<dbReference type="Proteomes" id="UP000471435">
    <property type="component" value="Unassembled WGS sequence"/>
</dbReference>
<dbReference type="AlphaFoldDB" id="A0A6I4V2Q5"/>
<dbReference type="Pfam" id="PF23981">
    <property type="entry name" value="DUF7305"/>
    <property type="match status" value="1"/>
</dbReference>
<protein>
    <submittedName>
        <fullName evidence="4">Uncharacterized protein</fullName>
    </submittedName>
</protein>
<evidence type="ECO:0000313" key="5">
    <source>
        <dbReference type="Proteomes" id="UP000471435"/>
    </source>
</evidence>
<dbReference type="InterPro" id="IPR055729">
    <property type="entry name" value="DUF7305"/>
</dbReference>
<evidence type="ECO:0000313" key="4">
    <source>
        <dbReference type="EMBL" id="MXP46232.1"/>
    </source>
</evidence>
<dbReference type="RefSeq" id="WP_160729489.1">
    <property type="nucleotide sequence ID" value="NZ_WTYP01000001.1"/>
</dbReference>
<name>A0A6I4V2Q5_9SPHN</name>
<dbReference type="Pfam" id="PF13400">
    <property type="entry name" value="Tad"/>
    <property type="match status" value="1"/>
</dbReference>
<keyword evidence="1" id="KW-0472">Membrane</keyword>
<comment type="caution">
    <text evidence="4">The sequence shown here is derived from an EMBL/GenBank/DDBJ whole genome shotgun (WGS) entry which is preliminary data.</text>
</comment>
<keyword evidence="1" id="KW-0812">Transmembrane</keyword>
<organism evidence="4 5">
    <name type="scientific">Pontixanthobacter luteolus</name>
    <dbReference type="NCBI Taxonomy" id="295089"/>
    <lineage>
        <taxon>Bacteria</taxon>
        <taxon>Pseudomonadati</taxon>
        <taxon>Pseudomonadota</taxon>
        <taxon>Alphaproteobacteria</taxon>
        <taxon>Sphingomonadales</taxon>
        <taxon>Erythrobacteraceae</taxon>
        <taxon>Pontixanthobacter</taxon>
    </lineage>
</organism>
<evidence type="ECO:0000256" key="1">
    <source>
        <dbReference type="SAM" id="Phobius"/>
    </source>
</evidence>
<keyword evidence="5" id="KW-1185">Reference proteome</keyword>
<feature type="domain" description="Putative Flp pilus-assembly TadG-like N-terminal" evidence="2">
    <location>
        <begin position="16"/>
        <end position="59"/>
    </location>
</feature>